<reference evidence="2 3" key="1">
    <citation type="journal article" date="2016" name="Antonie Van Leeuwenhoek">
        <title>Dongia soli sp. nov., isolated from soil from Dokdo, Korea.</title>
        <authorList>
            <person name="Kim D.U."/>
            <person name="Lee H."/>
            <person name="Kim H."/>
            <person name="Kim S.G."/>
            <person name="Ka J.O."/>
        </authorList>
    </citation>
    <scope>NUCLEOTIDE SEQUENCE [LARGE SCALE GENOMIC DNA]</scope>
    <source>
        <strain evidence="2 3">D78</strain>
    </source>
</reference>
<dbReference type="Proteomes" id="UP001279642">
    <property type="component" value="Unassembled WGS sequence"/>
</dbReference>
<feature type="transmembrane region" description="Helical" evidence="1">
    <location>
        <begin position="289"/>
        <end position="304"/>
    </location>
</feature>
<dbReference type="RefSeq" id="WP_320509540.1">
    <property type="nucleotide sequence ID" value="NZ_JAXCLW010000004.1"/>
</dbReference>
<dbReference type="EMBL" id="JAXCLW010000004">
    <property type="protein sequence ID" value="MDY0884478.1"/>
    <property type="molecule type" value="Genomic_DNA"/>
</dbReference>
<feature type="transmembrane region" description="Helical" evidence="1">
    <location>
        <begin position="219"/>
        <end position="239"/>
    </location>
</feature>
<feature type="transmembrane region" description="Helical" evidence="1">
    <location>
        <begin position="61"/>
        <end position="80"/>
    </location>
</feature>
<comment type="caution">
    <text evidence="2">The sequence shown here is derived from an EMBL/GenBank/DDBJ whole genome shotgun (WGS) entry which is preliminary data.</text>
</comment>
<feature type="transmembrane region" description="Helical" evidence="1">
    <location>
        <begin position="493"/>
        <end position="512"/>
    </location>
</feature>
<organism evidence="2 3">
    <name type="scientific">Dongia soli</name>
    <dbReference type="NCBI Taxonomy" id="600628"/>
    <lineage>
        <taxon>Bacteria</taxon>
        <taxon>Pseudomonadati</taxon>
        <taxon>Pseudomonadota</taxon>
        <taxon>Alphaproteobacteria</taxon>
        <taxon>Rhodospirillales</taxon>
        <taxon>Dongiaceae</taxon>
        <taxon>Dongia</taxon>
    </lineage>
</organism>
<evidence type="ECO:0000256" key="1">
    <source>
        <dbReference type="SAM" id="Phobius"/>
    </source>
</evidence>
<keyword evidence="1" id="KW-0472">Membrane</keyword>
<keyword evidence="1" id="KW-1133">Transmembrane helix</keyword>
<sequence length="676" mass="72400">MASLSSSVLCGIMALLLWMPLGWLINRRLGFGRDLAAPLAPVMGWATQSAVSLALSSLTGFSTGTIFASAAIVAGLAFILPRKQTEFESNERSAAPRAGLALFAMAATVACLPAAAILPKFIDGGVILAGPIFDHAKIALIDEMLRSGVPPANPFFAADGGHGRVSYYYLWHFSAAELARLCGATGWEADIGLSWFSGFASLMTLAGFALRFSGDRLPAFLAVLFSVMGSLRPILIGIFGDEPLHAFLKHGSGLAGWLFQTSWSPHHVTAAACVLVAVFLLAELAGRPTIFGTLVIALLLAAGFESSVWVGGITLGLCGIAIAALVLRRTGAKQRVLFAITCIAAALTALLLSFPLVSAQLHEGAARGSLPITIHAAPVLGVLFPPAWRQTLDIPAYWLVLLPLEFPLIFIPGLVGLRRIVRFGHEDEQREHLGWAFTVLGFGSLGCSWLLLSTVGDNNDLGWRAILPGLFVLTIASAIAVSHWLRGLNVRRYAFAAVIVVIAFVGALPDTWHNITGNLFGHMTASARAFAESPALWAAVRSHTNAETRIANNPAYLQEVTPWPVNISWALLSDRRSCFAGNELAIAFASLPTQERLDISSLFLRVFDGTGSAEDVTRLYRDYGCRAAVVTSQDGAWNHDPFATSKFFRLVQVEEGKWRIYVAADTDATDAPQAQK</sequence>
<evidence type="ECO:0000313" key="2">
    <source>
        <dbReference type="EMBL" id="MDY0884478.1"/>
    </source>
</evidence>
<name>A0ABU5EGA0_9PROT</name>
<feature type="transmembrane region" description="Helical" evidence="1">
    <location>
        <begin position="6"/>
        <end position="25"/>
    </location>
</feature>
<feature type="transmembrane region" description="Helical" evidence="1">
    <location>
        <begin position="461"/>
        <end position="481"/>
    </location>
</feature>
<accession>A0ABU5EGA0</accession>
<feature type="transmembrane region" description="Helical" evidence="1">
    <location>
        <begin position="336"/>
        <end position="357"/>
    </location>
</feature>
<protein>
    <submittedName>
        <fullName evidence="2">Uncharacterized protein</fullName>
    </submittedName>
</protein>
<proteinExistence type="predicted"/>
<keyword evidence="1" id="KW-0812">Transmembrane</keyword>
<gene>
    <name evidence="2" type="ORF">SMD27_16660</name>
</gene>
<feature type="transmembrane region" description="Helical" evidence="1">
    <location>
        <begin position="310"/>
        <end position="327"/>
    </location>
</feature>
<feature type="transmembrane region" description="Helical" evidence="1">
    <location>
        <begin position="263"/>
        <end position="282"/>
    </location>
</feature>
<feature type="transmembrane region" description="Helical" evidence="1">
    <location>
        <begin position="193"/>
        <end position="212"/>
    </location>
</feature>
<feature type="transmembrane region" description="Helical" evidence="1">
    <location>
        <begin position="396"/>
        <end position="421"/>
    </location>
</feature>
<feature type="transmembrane region" description="Helical" evidence="1">
    <location>
        <begin position="100"/>
        <end position="118"/>
    </location>
</feature>
<feature type="transmembrane region" description="Helical" evidence="1">
    <location>
        <begin position="433"/>
        <end position="455"/>
    </location>
</feature>
<evidence type="ECO:0000313" key="3">
    <source>
        <dbReference type="Proteomes" id="UP001279642"/>
    </source>
</evidence>
<keyword evidence="3" id="KW-1185">Reference proteome</keyword>